<dbReference type="Proteomes" id="UP000027222">
    <property type="component" value="Unassembled WGS sequence"/>
</dbReference>
<dbReference type="STRING" id="685588.A0A067SUU4"/>
<sequence length="185" mass="20708">MGPPTDGGRTRVPTLEERDPVTKRVIRQAVTNEEKSKMFFKAFFPGKPPTQPALQDEEYPPPKWTFEPVSDEQIHRAIRKMKPYKATRSGTIPNSVFTHAREVLVPHLGPLYRATDTLAVYPDAWKHTETPVLRKPGKADYTVPGAYRPIALSDGFARVLNMCKTEDAVLMAESKGLLPPNHFGG</sequence>
<organism evidence="2 3">
    <name type="scientific">Galerina marginata (strain CBS 339.88)</name>
    <dbReference type="NCBI Taxonomy" id="685588"/>
    <lineage>
        <taxon>Eukaryota</taxon>
        <taxon>Fungi</taxon>
        <taxon>Dikarya</taxon>
        <taxon>Basidiomycota</taxon>
        <taxon>Agaricomycotina</taxon>
        <taxon>Agaricomycetes</taxon>
        <taxon>Agaricomycetidae</taxon>
        <taxon>Agaricales</taxon>
        <taxon>Agaricineae</taxon>
        <taxon>Strophariaceae</taxon>
        <taxon>Galerina</taxon>
    </lineage>
</organism>
<accession>A0A067SUU4</accession>
<evidence type="ECO:0000256" key="1">
    <source>
        <dbReference type="SAM" id="MobiDB-lite"/>
    </source>
</evidence>
<proteinExistence type="predicted"/>
<protein>
    <submittedName>
        <fullName evidence="2">Uncharacterized protein</fullName>
    </submittedName>
</protein>
<dbReference type="OrthoDB" id="412006at2759"/>
<gene>
    <name evidence="2" type="ORF">GALMADRAFT_75901</name>
</gene>
<keyword evidence="3" id="KW-1185">Reference proteome</keyword>
<dbReference type="HOGENOM" id="CLU_141388_0_0_1"/>
<name>A0A067SUU4_GALM3</name>
<reference evidence="3" key="1">
    <citation type="journal article" date="2014" name="Proc. Natl. Acad. Sci. U.S.A.">
        <title>Extensive sampling of basidiomycete genomes demonstrates inadequacy of the white-rot/brown-rot paradigm for wood decay fungi.</title>
        <authorList>
            <person name="Riley R."/>
            <person name="Salamov A.A."/>
            <person name="Brown D.W."/>
            <person name="Nagy L.G."/>
            <person name="Floudas D."/>
            <person name="Held B.W."/>
            <person name="Levasseur A."/>
            <person name="Lombard V."/>
            <person name="Morin E."/>
            <person name="Otillar R."/>
            <person name="Lindquist E.A."/>
            <person name="Sun H."/>
            <person name="LaButti K.M."/>
            <person name="Schmutz J."/>
            <person name="Jabbour D."/>
            <person name="Luo H."/>
            <person name="Baker S.E."/>
            <person name="Pisabarro A.G."/>
            <person name="Walton J.D."/>
            <person name="Blanchette R.A."/>
            <person name="Henrissat B."/>
            <person name="Martin F."/>
            <person name="Cullen D."/>
            <person name="Hibbett D.S."/>
            <person name="Grigoriev I.V."/>
        </authorList>
    </citation>
    <scope>NUCLEOTIDE SEQUENCE [LARGE SCALE GENOMIC DNA]</scope>
    <source>
        <strain evidence="3">CBS 339.88</strain>
    </source>
</reference>
<evidence type="ECO:0000313" key="2">
    <source>
        <dbReference type="EMBL" id="KDR70528.1"/>
    </source>
</evidence>
<feature type="region of interest" description="Disordered" evidence="1">
    <location>
        <begin position="1"/>
        <end position="20"/>
    </location>
</feature>
<dbReference type="EMBL" id="KL142396">
    <property type="protein sequence ID" value="KDR70528.1"/>
    <property type="molecule type" value="Genomic_DNA"/>
</dbReference>
<dbReference type="AlphaFoldDB" id="A0A067SUU4"/>
<evidence type="ECO:0000313" key="3">
    <source>
        <dbReference type="Proteomes" id="UP000027222"/>
    </source>
</evidence>
<feature type="non-terminal residue" evidence="2">
    <location>
        <position position="185"/>
    </location>
</feature>